<dbReference type="AlphaFoldDB" id="A0A167U7M2"/>
<name>A0A167U7M2_9AGAM</name>
<evidence type="ECO:0008006" key="3">
    <source>
        <dbReference type="Google" id="ProtNLM"/>
    </source>
</evidence>
<dbReference type="EMBL" id="KV418023">
    <property type="protein sequence ID" value="KZP03667.1"/>
    <property type="molecule type" value="Genomic_DNA"/>
</dbReference>
<feature type="non-terminal residue" evidence="1">
    <location>
        <position position="277"/>
    </location>
</feature>
<accession>A0A167U7M2</accession>
<keyword evidence="2" id="KW-1185">Reference proteome</keyword>
<evidence type="ECO:0000313" key="1">
    <source>
        <dbReference type="EMBL" id="KZP03667.1"/>
    </source>
</evidence>
<sequence>MASQPATARSYEITIVQVSGLLRLRLAQSVKARVQVDAGGVTWRTQDAKWKKGGEIPWNEKYILLPLAPSEKITFSLIRDGRILNKSSNVSQGLLEIDLVELLRLSNRQPNEDIVLSLQLKGKETCKLAMRIIESSTTAVSSTMERLEGLPEMLAAPGPTAVTDAMSAAGEAVSAVVQSDLVGSFETLVNKMGILVKIADEIAKIHPWVNLAWNVLSLGLKLVKAQQDRDHKIAALIETMQSLYSIIVGSENLQDERLQDVLTRILKQTVVCGFFIQ</sequence>
<organism evidence="1 2">
    <name type="scientific">Athelia psychrophila</name>
    <dbReference type="NCBI Taxonomy" id="1759441"/>
    <lineage>
        <taxon>Eukaryota</taxon>
        <taxon>Fungi</taxon>
        <taxon>Dikarya</taxon>
        <taxon>Basidiomycota</taxon>
        <taxon>Agaricomycotina</taxon>
        <taxon>Agaricomycetes</taxon>
        <taxon>Agaricomycetidae</taxon>
        <taxon>Atheliales</taxon>
        <taxon>Atheliaceae</taxon>
        <taxon>Athelia</taxon>
    </lineage>
</organism>
<dbReference type="Proteomes" id="UP000076532">
    <property type="component" value="Unassembled WGS sequence"/>
</dbReference>
<dbReference type="OrthoDB" id="163438at2759"/>
<gene>
    <name evidence="1" type="ORF">FIBSPDRAFT_1055141</name>
</gene>
<evidence type="ECO:0000313" key="2">
    <source>
        <dbReference type="Proteomes" id="UP000076532"/>
    </source>
</evidence>
<proteinExistence type="predicted"/>
<protein>
    <recommendedName>
        <fullName evidence="3">C2 domain-containing protein</fullName>
    </recommendedName>
</protein>
<dbReference type="STRING" id="436010.A0A167U7M2"/>
<reference evidence="1 2" key="1">
    <citation type="journal article" date="2016" name="Mol. Biol. Evol.">
        <title>Comparative Genomics of Early-Diverging Mushroom-Forming Fungi Provides Insights into the Origins of Lignocellulose Decay Capabilities.</title>
        <authorList>
            <person name="Nagy L.G."/>
            <person name="Riley R."/>
            <person name="Tritt A."/>
            <person name="Adam C."/>
            <person name="Daum C."/>
            <person name="Floudas D."/>
            <person name="Sun H."/>
            <person name="Yadav J.S."/>
            <person name="Pangilinan J."/>
            <person name="Larsson K.H."/>
            <person name="Matsuura K."/>
            <person name="Barry K."/>
            <person name="Labutti K."/>
            <person name="Kuo R."/>
            <person name="Ohm R.A."/>
            <person name="Bhattacharya S.S."/>
            <person name="Shirouzu T."/>
            <person name="Yoshinaga Y."/>
            <person name="Martin F.M."/>
            <person name="Grigoriev I.V."/>
            <person name="Hibbett D.S."/>
        </authorList>
    </citation>
    <scope>NUCLEOTIDE SEQUENCE [LARGE SCALE GENOMIC DNA]</scope>
    <source>
        <strain evidence="1 2">CBS 109695</strain>
    </source>
</reference>